<gene>
    <name evidence="5" type="ORF">NFG58_10210</name>
</gene>
<evidence type="ECO:0000313" key="5">
    <source>
        <dbReference type="EMBL" id="XBO73040.1"/>
    </source>
</evidence>
<evidence type="ECO:0000256" key="2">
    <source>
        <dbReference type="ARBA" id="ARBA00022801"/>
    </source>
</evidence>
<dbReference type="Pfam" id="PF04336">
    <property type="entry name" value="ACP_PD"/>
    <property type="match status" value="1"/>
</dbReference>
<proteinExistence type="predicted"/>
<dbReference type="EMBL" id="CP098827">
    <property type="protein sequence ID" value="XBO73040.1"/>
    <property type="molecule type" value="Genomic_DNA"/>
</dbReference>
<keyword evidence="1" id="KW-0444">Lipid biosynthesis</keyword>
<dbReference type="RefSeq" id="WP_348828092.1">
    <property type="nucleotide sequence ID" value="NZ_CP098827.1"/>
</dbReference>
<protein>
    <submittedName>
        <fullName evidence="5">ACP phosphodiesterase</fullName>
    </submittedName>
</protein>
<dbReference type="PANTHER" id="PTHR38764">
    <property type="entry name" value="ACYL CARRIER PROTEIN PHOSPHODIESTERASE"/>
    <property type="match status" value="1"/>
</dbReference>
<name>A0AAU7KMX5_9GAMM</name>
<dbReference type="AlphaFoldDB" id="A0AAU7KMX5"/>
<keyword evidence="4" id="KW-0275">Fatty acid biosynthesis</keyword>
<keyword evidence="2" id="KW-0378">Hydrolase</keyword>
<dbReference type="GO" id="GO:0008770">
    <property type="term" value="F:[acyl-carrier-protein] phosphodiesterase activity"/>
    <property type="evidence" value="ECO:0007669"/>
    <property type="project" value="InterPro"/>
</dbReference>
<dbReference type="GO" id="GO:0006633">
    <property type="term" value="P:fatty acid biosynthetic process"/>
    <property type="evidence" value="ECO:0007669"/>
    <property type="project" value="UniProtKB-KW"/>
</dbReference>
<organism evidence="5">
    <name type="scientific">Halomonas sp. RT37</name>
    <dbReference type="NCBI Taxonomy" id="2950872"/>
    <lineage>
        <taxon>Bacteria</taxon>
        <taxon>Pseudomonadati</taxon>
        <taxon>Pseudomonadota</taxon>
        <taxon>Gammaproteobacteria</taxon>
        <taxon>Oceanospirillales</taxon>
        <taxon>Halomonadaceae</taxon>
        <taxon>Halomonas</taxon>
    </lineage>
</organism>
<dbReference type="InterPro" id="IPR007431">
    <property type="entry name" value="ACP_PD"/>
</dbReference>
<keyword evidence="4" id="KW-0276">Fatty acid metabolism</keyword>
<evidence type="ECO:0000256" key="3">
    <source>
        <dbReference type="ARBA" id="ARBA00023098"/>
    </source>
</evidence>
<reference evidence="5" key="1">
    <citation type="submission" date="2022-06" db="EMBL/GenBank/DDBJ databases">
        <title>A novel DMS-producing enzyme.</title>
        <authorList>
            <person name="Zhang Y."/>
        </authorList>
    </citation>
    <scope>NUCLEOTIDE SEQUENCE</scope>
    <source>
        <strain evidence="5">RT37</strain>
    </source>
</reference>
<accession>A0AAU7KMX5</accession>
<sequence length="191" mass="21585">MNFLAHAWLARAGNDDFLLGNLIADGVKGRDLGQWPEGVAAGIHHHRRVDAFVDRHPSVLAARRRAPAASRRVAGIALDLMWDHFLARDLATSDPHEREVVIERCYRLFEYHGAPQRLATMVPVLVREDWLRRYASLGFTCRAIAGIGSRLSGPNRLAELVPHLRDDYRQLDDDFATLWRDTRAELETSGS</sequence>
<evidence type="ECO:0000256" key="4">
    <source>
        <dbReference type="ARBA" id="ARBA00023160"/>
    </source>
</evidence>
<keyword evidence="3" id="KW-0443">Lipid metabolism</keyword>
<dbReference type="PANTHER" id="PTHR38764:SF1">
    <property type="entry name" value="ACYL CARRIER PROTEIN PHOSPHODIESTERASE"/>
    <property type="match status" value="1"/>
</dbReference>
<evidence type="ECO:0000256" key="1">
    <source>
        <dbReference type="ARBA" id="ARBA00022516"/>
    </source>
</evidence>